<dbReference type="GO" id="GO:0048675">
    <property type="term" value="P:axon extension"/>
    <property type="evidence" value="ECO:0007669"/>
    <property type="project" value="TreeGrafter"/>
</dbReference>
<gene>
    <name evidence="8" type="ORF">DPMN_015637</name>
</gene>
<dbReference type="EMBL" id="JAIWYP010000001">
    <property type="protein sequence ID" value="KAH3891533.1"/>
    <property type="molecule type" value="Genomic_DNA"/>
</dbReference>
<dbReference type="FunFam" id="1.10.510.10:FF:000493">
    <property type="entry name" value="serine/threonine-protein kinase unc-51 isoform X2"/>
    <property type="match status" value="1"/>
</dbReference>
<feature type="compositionally biased region" description="Polar residues" evidence="6">
    <location>
        <begin position="531"/>
        <end position="542"/>
    </location>
</feature>
<dbReference type="GO" id="GO:0034045">
    <property type="term" value="C:phagophore assembly site membrane"/>
    <property type="evidence" value="ECO:0007669"/>
    <property type="project" value="TreeGrafter"/>
</dbReference>
<evidence type="ECO:0000256" key="4">
    <source>
        <dbReference type="ARBA" id="ARBA00022840"/>
    </source>
</evidence>
<keyword evidence="2 5" id="KW-0547">Nucleotide-binding</keyword>
<dbReference type="GO" id="GO:0034727">
    <property type="term" value="P:piecemeal microautophagy of the nucleus"/>
    <property type="evidence" value="ECO:0007669"/>
    <property type="project" value="TreeGrafter"/>
</dbReference>
<dbReference type="GO" id="GO:0042594">
    <property type="term" value="P:response to starvation"/>
    <property type="evidence" value="ECO:0007669"/>
    <property type="project" value="TreeGrafter"/>
</dbReference>
<dbReference type="Gene3D" id="1.10.510.10">
    <property type="entry name" value="Transferase(Phosphotransferase) domain 1"/>
    <property type="match status" value="1"/>
</dbReference>
<feature type="compositionally biased region" description="Basic and acidic residues" evidence="6">
    <location>
        <begin position="673"/>
        <end position="687"/>
    </location>
</feature>
<dbReference type="InterPro" id="IPR017441">
    <property type="entry name" value="Protein_kinase_ATP_BS"/>
</dbReference>
<evidence type="ECO:0000256" key="2">
    <source>
        <dbReference type="ARBA" id="ARBA00022741"/>
    </source>
</evidence>
<evidence type="ECO:0000313" key="8">
    <source>
        <dbReference type="EMBL" id="KAH3891533.1"/>
    </source>
</evidence>
<dbReference type="SUPFAM" id="SSF56112">
    <property type="entry name" value="Protein kinase-like (PK-like)"/>
    <property type="match status" value="1"/>
</dbReference>
<keyword evidence="3" id="KW-0418">Kinase</keyword>
<dbReference type="Pfam" id="PF00069">
    <property type="entry name" value="Pkinase"/>
    <property type="match status" value="1"/>
</dbReference>
<dbReference type="InterPro" id="IPR045269">
    <property type="entry name" value="Atg1-like"/>
</dbReference>
<keyword evidence="1" id="KW-0808">Transferase</keyword>
<feature type="domain" description="Protein kinase" evidence="7">
    <location>
        <begin position="9"/>
        <end position="275"/>
    </location>
</feature>
<feature type="region of interest" description="Disordered" evidence="6">
    <location>
        <begin position="280"/>
        <end position="353"/>
    </location>
</feature>
<dbReference type="GO" id="GO:0010508">
    <property type="term" value="P:positive regulation of autophagy"/>
    <property type="evidence" value="ECO:0007669"/>
    <property type="project" value="TreeGrafter"/>
</dbReference>
<dbReference type="PANTHER" id="PTHR24348">
    <property type="entry name" value="SERINE/THREONINE-PROTEIN KINASE UNC-51-RELATED"/>
    <property type="match status" value="1"/>
</dbReference>
<comment type="caution">
    <text evidence="8">The sequence shown here is derived from an EMBL/GenBank/DDBJ whole genome shotgun (WGS) entry which is preliminary data.</text>
</comment>
<feature type="compositionally biased region" description="Low complexity" evidence="6">
    <location>
        <begin position="280"/>
        <end position="303"/>
    </location>
</feature>
<feature type="binding site" evidence="5">
    <location>
        <position position="39"/>
    </location>
    <ligand>
        <name>ATP</name>
        <dbReference type="ChEBI" id="CHEBI:30616"/>
    </ligand>
</feature>
<dbReference type="PROSITE" id="PS50011">
    <property type="entry name" value="PROTEIN_KINASE_DOM"/>
    <property type="match status" value="1"/>
</dbReference>
<feature type="compositionally biased region" description="Pro residues" evidence="6">
    <location>
        <begin position="441"/>
        <end position="450"/>
    </location>
</feature>
<dbReference type="PROSITE" id="PS00107">
    <property type="entry name" value="PROTEIN_KINASE_ATP"/>
    <property type="match status" value="1"/>
</dbReference>
<dbReference type="PROSITE" id="PS00108">
    <property type="entry name" value="PROTEIN_KINASE_ST"/>
    <property type="match status" value="1"/>
</dbReference>
<dbReference type="InterPro" id="IPR048941">
    <property type="entry name" value="ATG1-like_MIT2"/>
</dbReference>
<feature type="compositionally biased region" description="Low complexity" evidence="6">
    <location>
        <begin position="430"/>
        <end position="440"/>
    </location>
</feature>
<feature type="region of interest" description="Disordered" evidence="6">
    <location>
        <begin position="515"/>
        <end position="554"/>
    </location>
</feature>
<name>A0A9D4NBN8_DREPO</name>
<feature type="region of interest" description="Disordered" evidence="6">
    <location>
        <begin position="421"/>
        <end position="450"/>
    </location>
</feature>
<dbReference type="GO" id="GO:0005829">
    <property type="term" value="C:cytosol"/>
    <property type="evidence" value="ECO:0007669"/>
    <property type="project" value="TreeGrafter"/>
</dbReference>
<evidence type="ECO:0000256" key="5">
    <source>
        <dbReference type="PROSITE-ProRule" id="PRU10141"/>
    </source>
</evidence>
<dbReference type="InterPro" id="IPR008271">
    <property type="entry name" value="Ser/Thr_kinase_AS"/>
</dbReference>
<dbReference type="Pfam" id="PF21127">
    <property type="entry name" value="ATG1-like_MIT2"/>
    <property type="match status" value="1"/>
</dbReference>
<dbReference type="GO" id="GO:0005524">
    <property type="term" value="F:ATP binding"/>
    <property type="evidence" value="ECO:0007669"/>
    <property type="project" value="UniProtKB-UniRule"/>
</dbReference>
<reference evidence="8" key="2">
    <citation type="submission" date="2020-11" db="EMBL/GenBank/DDBJ databases">
        <authorList>
            <person name="McCartney M.A."/>
            <person name="Auch B."/>
            <person name="Kono T."/>
            <person name="Mallez S."/>
            <person name="Becker A."/>
            <person name="Gohl D.M."/>
            <person name="Silverstein K.A.T."/>
            <person name="Koren S."/>
            <person name="Bechman K.B."/>
            <person name="Herman A."/>
            <person name="Abrahante J.E."/>
            <person name="Garbe J."/>
        </authorList>
    </citation>
    <scope>NUCLEOTIDE SEQUENCE</scope>
    <source>
        <strain evidence="8">Duluth1</strain>
        <tissue evidence="8">Whole animal</tissue>
    </source>
</reference>
<proteinExistence type="predicted"/>
<dbReference type="GO" id="GO:0005776">
    <property type="term" value="C:autophagosome"/>
    <property type="evidence" value="ECO:0007669"/>
    <property type="project" value="TreeGrafter"/>
</dbReference>
<dbReference type="CDD" id="cd14120">
    <property type="entry name" value="STKc_ULK1_2-like"/>
    <property type="match status" value="1"/>
</dbReference>
<keyword evidence="9" id="KW-1185">Reference proteome</keyword>
<dbReference type="GO" id="GO:0000422">
    <property type="term" value="P:autophagy of mitochondrion"/>
    <property type="evidence" value="ECO:0007669"/>
    <property type="project" value="TreeGrafter"/>
</dbReference>
<evidence type="ECO:0000256" key="1">
    <source>
        <dbReference type="ARBA" id="ARBA00022679"/>
    </source>
</evidence>
<dbReference type="GO" id="GO:0004674">
    <property type="term" value="F:protein serine/threonine kinase activity"/>
    <property type="evidence" value="ECO:0007669"/>
    <property type="project" value="InterPro"/>
</dbReference>
<evidence type="ECO:0000256" key="3">
    <source>
        <dbReference type="ARBA" id="ARBA00022777"/>
    </source>
</evidence>
<dbReference type="GO" id="GO:0000045">
    <property type="term" value="P:autophagosome assembly"/>
    <property type="evidence" value="ECO:0007669"/>
    <property type="project" value="TreeGrafter"/>
</dbReference>
<evidence type="ECO:0000313" key="9">
    <source>
        <dbReference type="Proteomes" id="UP000828390"/>
    </source>
</evidence>
<dbReference type="Gene3D" id="3.30.200.20">
    <property type="entry name" value="Phosphorylase Kinase, domain 1"/>
    <property type="match status" value="1"/>
</dbReference>
<accession>A0A9D4NBN8</accession>
<dbReference type="InterPro" id="IPR000719">
    <property type="entry name" value="Prot_kinase_dom"/>
</dbReference>
<dbReference type="InterPro" id="IPR011009">
    <property type="entry name" value="Kinase-like_dom_sf"/>
</dbReference>
<evidence type="ECO:0000256" key="6">
    <source>
        <dbReference type="SAM" id="MobiDB-lite"/>
    </source>
</evidence>
<dbReference type="Proteomes" id="UP000828390">
    <property type="component" value="Unassembled WGS sequence"/>
</dbReference>
<dbReference type="AlphaFoldDB" id="A0A9D4NBN8"/>
<evidence type="ECO:0000259" key="7">
    <source>
        <dbReference type="PROSITE" id="PS50011"/>
    </source>
</evidence>
<dbReference type="OrthoDB" id="346907at2759"/>
<dbReference type="PANTHER" id="PTHR24348:SF22">
    <property type="entry name" value="NON-SPECIFIC SERINE_THREONINE PROTEIN KINASE"/>
    <property type="match status" value="1"/>
</dbReference>
<protein>
    <recommendedName>
        <fullName evidence="7">Protein kinase domain-containing protein</fullName>
    </recommendedName>
</protein>
<sequence>MESVGDYEYSKKDLIGHGAFAVVFKGRLKKYPERTVAIKSITKKNIAKSQNLLSKEIKILKELSSLHHENVVQLMECKETTNHVYLVMEYCNGGDLADYLQAKGTLSEDTISYFLKQISFAMRALKDKGIVHRDMKPQNILLCFPPGNKNPVASQISLKIADFGFARFLQDGVMAATLCGSPMYMAPEVIMSLQYDAKADLWSIGTIVFQCLTGKAPFQAQTPQQLKQFYEKTLELRPNIPSGTSPELKDLLLKLLKRNAKERIEFDDFFVHPFLQPVSPAASSSPVPVPGRSPSFSSDSPISLKAHSASPLSGKMEYSPSPPSIQSPRSKTSSKLETVASSHKQGSSRESSGYMKVAKEMGAGSQASTPTEDFVMVPEALGSDHSDPGDKARMSTEERLLDNANTVTMTPGLGAVVFQKESTPSPIPSRPSSLQVASPGSTPPTTSPIPVPTQVAAYKRMCNSPTSPLAQNRTVNDLSLTRKMEMARKESLPRNGSDPKLSVVDISPPVRFNIGTPPGVTGLPGSWRRGSVSNSPNKYGSTPPSPLKKSGSVPAHLSPVSFTGPSSLPTIMDSPTKTPSTLHYPTNLNEMRPGLVSNAAYLRHHPYTVPENLQAIEFNGNVLGRLGTGADRGRTAEGTSMLSQQLFKAAFGSPPAHDTSRHVIPFAGFSSGSRERINSGGSEKSDRGTGFTRRVPSLEHSPPAMYAQSPSNMEGPIAFVVPELSEETLMDDNHNATLGKLNFVLDLVECILEVARSRGAPLSAFSESVSVKQGEQLSDQATPRYSESQRRLEQLILHVRGLHLLSSALQLARDEIKAARLIISNAVKTVVKQMNEHYHLCVTVSRQLQQKLGSSVQSALSPQIVIATADKLIYNYAIEMCQTAALDELFGNPHECFRRYQTAQILLHSLAQQSRNTRDKESLNKYKAAVERRLSNLQGQTYYEQAYQIPA</sequence>
<feature type="region of interest" description="Disordered" evidence="6">
    <location>
        <begin position="671"/>
        <end position="710"/>
    </location>
</feature>
<keyword evidence="4 5" id="KW-0067">ATP-binding</keyword>
<feature type="compositionally biased region" description="Polar residues" evidence="6">
    <location>
        <begin position="331"/>
        <end position="351"/>
    </location>
</feature>
<reference evidence="8" key="1">
    <citation type="journal article" date="2019" name="bioRxiv">
        <title>The Genome of the Zebra Mussel, Dreissena polymorpha: A Resource for Invasive Species Research.</title>
        <authorList>
            <person name="McCartney M.A."/>
            <person name="Auch B."/>
            <person name="Kono T."/>
            <person name="Mallez S."/>
            <person name="Zhang Y."/>
            <person name="Obille A."/>
            <person name="Becker A."/>
            <person name="Abrahante J.E."/>
            <person name="Garbe J."/>
            <person name="Badalamenti J.P."/>
            <person name="Herman A."/>
            <person name="Mangelson H."/>
            <person name="Liachko I."/>
            <person name="Sullivan S."/>
            <person name="Sone E.D."/>
            <person name="Koren S."/>
            <person name="Silverstein K.A.T."/>
            <person name="Beckman K.B."/>
            <person name="Gohl D.M."/>
        </authorList>
    </citation>
    <scope>NUCLEOTIDE SEQUENCE</scope>
    <source>
        <strain evidence="8">Duluth1</strain>
        <tissue evidence="8">Whole animal</tissue>
    </source>
</reference>
<dbReference type="GO" id="GO:0061709">
    <property type="term" value="P:reticulophagy"/>
    <property type="evidence" value="ECO:0007669"/>
    <property type="project" value="TreeGrafter"/>
</dbReference>
<dbReference type="SMART" id="SM00220">
    <property type="entry name" value="S_TKc"/>
    <property type="match status" value="1"/>
</dbReference>
<organism evidence="8 9">
    <name type="scientific">Dreissena polymorpha</name>
    <name type="common">Zebra mussel</name>
    <name type="synonym">Mytilus polymorpha</name>
    <dbReference type="NCBI Taxonomy" id="45954"/>
    <lineage>
        <taxon>Eukaryota</taxon>
        <taxon>Metazoa</taxon>
        <taxon>Spiralia</taxon>
        <taxon>Lophotrochozoa</taxon>
        <taxon>Mollusca</taxon>
        <taxon>Bivalvia</taxon>
        <taxon>Autobranchia</taxon>
        <taxon>Heteroconchia</taxon>
        <taxon>Euheterodonta</taxon>
        <taxon>Imparidentia</taxon>
        <taxon>Neoheterodontei</taxon>
        <taxon>Myida</taxon>
        <taxon>Dreissenoidea</taxon>
        <taxon>Dreissenidae</taxon>
        <taxon>Dreissena</taxon>
    </lineage>
</organism>
<dbReference type="FunFam" id="3.30.200.20:FF:000149">
    <property type="entry name" value="serine/threonine-protein kinase unc-51 isoform X1"/>
    <property type="match status" value="1"/>
</dbReference>